<evidence type="ECO:0000313" key="3">
    <source>
        <dbReference type="EMBL" id="SUO98077.1"/>
    </source>
</evidence>
<sequence length="64" mass="7445">METFFLVSGFLACMIRSRKGKKVFFQARIKRVLLPLLLGCFGGNLLLQIFGAYYMDFAWKNFDL</sequence>
<name>A0A380N2Q8_9GAMM</name>
<evidence type="ECO:0000256" key="1">
    <source>
        <dbReference type="SAM" id="Phobius"/>
    </source>
</evidence>
<feature type="domain" description="Acyltransferase 3" evidence="2">
    <location>
        <begin position="1"/>
        <end position="56"/>
    </location>
</feature>
<keyword evidence="4" id="KW-1185">Reference proteome</keyword>
<evidence type="ECO:0000313" key="4">
    <source>
        <dbReference type="Proteomes" id="UP000254575"/>
    </source>
</evidence>
<evidence type="ECO:0000259" key="2">
    <source>
        <dbReference type="Pfam" id="PF01757"/>
    </source>
</evidence>
<feature type="transmembrane region" description="Helical" evidence="1">
    <location>
        <begin position="33"/>
        <end position="55"/>
    </location>
</feature>
<dbReference type="EMBL" id="UHIA01000004">
    <property type="protein sequence ID" value="SUO98077.1"/>
    <property type="molecule type" value="Genomic_DNA"/>
</dbReference>
<keyword evidence="1" id="KW-1133">Transmembrane helix</keyword>
<keyword evidence="1" id="KW-0472">Membrane</keyword>
<dbReference type="Pfam" id="PF01757">
    <property type="entry name" value="Acyl_transf_3"/>
    <property type="match status" value="1"/>
</dbReference>
<dbReference type="RefSeq" id="WP_115218949.1">
    <property type="nucleotide sequence ID" value="NZ_UHIA01000004.1"/>
</dbReference>
<dbReference type="InterPro" id="IPR002656">
    <property type="entry name" value="Acyl_transf_3_dom"/>
</dbReference>
<protein>
    <submittedName>
        <fullName evidence="3">Glucans biosynthesis protein</fullName>
    </submittedName>
</protein>
<dbReference type="AlphaFoldDB" id="A0A380N2Q8"/>
<gene>
    <name evidence="3" type="ORF">NCTC10717_01816</name>
</gene>
<reference evidence="3 4" key="1">
    <citation type="submission" date="2018-06" db="EMBL/GenBank/DDBJ databases">
        <authorList>
            <consortium name="Pathogen Informatics"/>
            <person name="Doyle S."/>
        </authorList>
    </citation>
    <scope>NUCLEOTIDE SEQUENCE [LARGE SCALE GENOMIC DNA]</scope>
    <source>
        <strain evidence="3 4">NCTC10717</strain>
    </source>
</reference>
<proteinExistence type="predicted"/>
<dbReference type="OrthoDB" id="341887at2"/>
<dbReference type="Proteomes" id="UP000254575">
    <property type="component" value="Unassembled WGS sequence"/>
</dbReference>
<accession>A0A380N2Q8</accession>
<dbReference type="GO" id="GO:0016747">
    <property type="term" value="F:acyltransferase activity, transferring groups other than amino-acyl groups"/>
    <property type="evidence" value="ECO:0007669"/>
    <property type="project" value="InterPro"/>
</dbReference>
<organism evidence="3 4">
    <name type="scientific">Suttonella indologenes</name>
    <dbReference type="NCBI Taxonomy" id="13276"/>
    <lineage>
        <taxon>Bacteria</taxon>
        <taxon>Pseudomonadati</taxon>
        <taxon>Pseudomonadota</taxon>
        <taxon>Gammaproteobacteria</taxon>
        <taxon>Cardiobacteriales</taxon>
        <taxon>Cardiobacteriaceae</taxon>
        <taxon>Suttonella</taxon>
    </lineage>
</organism>
<keyword evidence="1" id="KW-0812">Transmembrane</keyword>